<feature type="domain" description="GWxTD" evidence="1">
    <location>
        <begin position="311"/>
        <end position="425"/>
    </location>
</feature>
<proteinExistence type="predicted"/>
<dbReference type="NCBIfam" id="TIGR04514">
    <property type="entry name" value="GWxTD_dom"/>
    <property type="match status" value="1"/>
</dbReference>
<evidence type="ECO:0000313" key="2">
    <source>
        <dbReference type="EMBL" id="HGY55062.1"/>
    </source>
</evidence>
<sequence length="442" mass="52424">MKNRFLYIIFIFWAVVISTAQDIQPQQDVIPVKTRYGFAINRLPVVNFNIYADFDPIKWYPRLYLAVAIQNDVLQFKKDEKGFTARYQISIAVRGEKGVVFKSTWKHSTSVKTFELTNSRSRFQYSAFPIKQIYPYDDVKIEPGRYNCLLEVRDLNAKTSYRSTREFNVPAADSLSKENPAASEITFIISPPRDSLMKLYPTGRVLRFNQQVYSFFRLKTGKPQDKPLDFNVRIFLKEKNQDILYYNTPLRIQPDSLSAAVLFKMPMDSLPEGDYLLRFETELNDHIFSHERDFSVIWFEKPVYLYRADLAIRPMRYVLSADEFERVKSLSYDELTKWMDQYWRKRDPTPHTIYNELLAVFYERVQQANKKYSTRFQEGWETDRGRILILYGEPDEVINNRYAATSTPYIVWVYKKENQEFIFIDKNGTGEFTLLKKEDEEN</sequence>
<evidence type="ECO:0000259" key="1">
    <source>
        <dbReference type="Pfam" id="PF20094"/>
    </source>
</evidence>
<gene>
    <name evidence="2" type="ORF">ENK44_05130</name>
</gene>
<dbReference type="Proteomes" id="UP000885779">
    <property type="component" value="Unassembled WGS sequence"/>
</dbReference>
<accession>A0A7V4U0H9</accession>
<dbReference type="Pfam" id="PF20094">
    <property type="entry name" value="GWxTD_dom"/>
    <property type="match status" value="1"/>
</dbReference>
<comment type="caution">
    <text evidence="2">The sequence shown here is derived from an EMBL/GenBank/DDBJ whole genome shotgun (WGS) entry which is preliminary data.</text>
</comment>
<protein>
    <submittedName>
        <fullName evidence="2">GWxTD domain-containing protein</fullName>
    </submittedName>
</protein>
<reference evidence="2" key="1">
    <citation type="journal article" date="2020" name="mSystems">
        <title>Genome- and Community-Level Interaction Insights into Carbon Utilization and Element Cycling Functions of Hydrothermarchaeota in Hydrothermal Sediment.</title>
        <authorList>
            <person name="Zhou Z."/>
            <person name="Liu Y."/>
            <person name="Xu W."/>
            <person name="Pan J."/>
            <person name="Luo Z.H."/>
            <person name="Li M."/>
        </authorList>
    </citation>
    <scope>NUCLEOTIDE SEQUENCE [LARGE SCALE GENOMIC DNA]</scope>
    <source>
        <strain evidence="2">HyVt-577</strain>
    </source>
</reference>
<organism evidence="2">
    <name type="scientific">Caldithrix abyssi</name>
    <dbReference type="NCBI Taxonomy" id="187145"/>
    <lineage>
        <taxon>Bacteria</taxon>
        <taxon>Pseudomonadati</taxon>
        <taxon>Calditrichota</taxon>
        <taxon>Calditrichia</taxon>
        <taxon>Calditrichales</taxon>
        <taxon>Calditrichaceae</taxon>
        <taxon>Caldithrix</taxon>
    </lineage>
</organism>
<dbReference type="InterPro" id="IPR030959">
    <property type="entry name" value="GWxTD_dom"/>
</dbReference>
<dbReference type="AlphaFoldDB" id="A0A7V4U0H9"/>
<name>A0A7V4U0H9_CALAY</name>
<dbReference type="EMBL" id="DRQG01000046">
    <property type="protein sequence ID" value="HGY55062.1"/>
    <property type="molecule type" value="Genomic_DNA"/>
</dbReference>